<evidence type="ECO:0000313" key="2">
    <source>
        <dbReference type="EMBL" id="JAS32880.1"/>
    </source>
</evidence>
<name>A0A1B6E4M2_9HEMI</name>
<evidence type="ECO:0000256" key="1">
    <source>
        <dbReference type="SAM" id="MobiDB-lite"/>
    </source>
</evidence>
<feature type="non-terminal residue" evidence="2">
    <location>
        <position position="1"/>
    </location>
</feature>
<reference evidence="2" key="1">
    <citation type="submission" date="2015-12" db="EMBL/GenBank/DDBJ databases">
        <title>De novo transcriptome assembly of four potential Pierce s Disease insect vectors from Arizona vineyards.</title>
        <authorList>
            <person name="Tassone E.E."/>
        </authorList>
    </citation>
    <scope>NUCLEOTIDE SEQUENCE</scope>
</reference>
<protein>
    <submittedName>
        <fullName evidence="2">Uncharacterized protein</fullName>
    </submittedName>
</protein>
<dbReference type="AlphaFoldDB" id="A0A1B6E4M2"/>
<feature type="region of interest" description="Disordered" evidence="1">
    <location>
        <begin position="89"/>
        <end position="126"/>
    </location>
</feature>
<organism evidence="2">
    <name type="scientific">Clastoptera arizonana</name>
    <name type="common">Arizona spittle bug</name>
    <dbReference type="NCBI Taxonomy" id="38151"/>
    <lineage>
        <taxon>Eukaryota</taxon>
        <taxon>Metazoa</taxon>
        <taxon>Ecdysozoa</taxon>
        <taxon>Arthropoda</taxon>
        <taxon>Hexapoda</taxon>
        <taxon>Insecta</taxon>
        <taxon>Pterygota</taxon>
        <taxon>Neoptera</taxon>
        <taxon>Paraneoptera</taxon>
        <taxon>Hemiptera</taxon>
        <taxon>Auchenorrhyncha</taxon>
        <taxon>Cercopoidea</taxon>
        <taxon>Clastopteridae</taxon>
        <taxon>Clastoptera</taxon>
    </lineage>
</organism>
<dbReference type="EMBL" id="GEDC01004418">
    <property type="protein sequence ID" value="JAS32880.1"/>
    <property type="molecule type" value="Transcribed_RNA"/>
</dbReference>
<proteinExistence type="predicted"/>
<feature type="compositionally biased region" description="Basic residues" evidence="1">
    <location>
        <begin position="97"/>
        <end position="109"/>
    </location>
</feature>
<gene>
    <name evidence="2" type="ORF">g.65</name>
</gene>
<accession>A0A1B6E4M2</accession>
<feature type="region of interest" description="Disordered" evidence="1">
    <location>
        <begin position="1"/>
        <end position="70"/>
    </location>
</feature>
<sequence length="214" mass="23781">DATIKRVNFKNNKGGHLGNVSQRTASPPETPVENKSFPLRRAGHTLTRMMSAPTNKTSKNSTRERDAIGNINTNLATEMDDDERFMLKTERSVRSAPPRRKAKNAKKKGVGREDLSSDDECEDKTKNKKGSLKLNVKNADVVTMVSLLSPNESEAEEETCEPVLLTSRFCEDKDDVANPVPAKSNHPVPQEAKTVGIFCLRKTLEDVFWRLVSG</sequence>
<feature type="non-terminal residue" evidence="2">
    <location>
        <position position="214"/>
    </location>
</feature>